<protein>
    <recommendedName>
        <fullName evidence="3">ESX-1 secretion-associated protein EspA/EspE-like domain-containing protein</fullName>
    </recommendedName>
</protein>
<evidence type="ECO:0000313" key="1">
    <source>
        <dbReference type="EMBL" id="BCJ32646.1"/>
    </source>
</evidence>
<evidence type="ECO:0008006" key="3">
    <source>
        <dbReference type="Google" id="ProtNLM"/>
    </source>
</evidence>
<keyword evidence="2" id="KW-1185">Reference proteome</keyword>
<dbReference type="AlphaFoldDB" id="A0A7R7HUN7"/>
<dbReference type="KEGG" id="atl:Athai_01490"/>
<reference evidence="1 2" key="1">
    <citation type="submission" date="2020-08" db="EMBL/GenBank/DDBJ databases">
        <title>Whole genome shotgun sequence of Actinocatenispora thailandica NBRC 105041.</title>
        <authorList>
            <person name="Komaki H."/>
            <person name="Tamura T."/>
        </authorList>
    </citation>
    <scope>NUCLEOTIDE SEQUENCE [LARGE SCALE GENOMIC DNA]</scope>
    <source>
        <strain evidence="1 2">NBRC 105041</strain>
    </source>
</reference>
<accession>A0A7R7HUN7</accession>
<proteinExistence type="predicted"/>
<dbReference type="EMBL" id="AP023355">
    <property type="protein sequence ID" value="BCJ32646.1"/>
    <property type="molecule type" value="Genomic_DNA"/>
</dbReference>
<sequence length="396" mass="40380">MTSPLGVDLTELSRGVHHFTGFATQATGIRRHARGADLSDGYGNWGLIGKTAGIDERYADVASAVETHTQMIEKFLTDCSINVVGARRSYADADLDSQDSVTAAGAPLSGGIGRDGVGADGVTRWNADTDLPVWADFVAGAGAIDNPDVGALLGAVADLGFNVGTFLADPEAWVLSSLVTVVIDLIQPLEDLLSYVTGNAERISDHAGAWAKVQSELGQLGGDIRHATRADFAHWTGDAGSKARHKLGTFVVGLDDTGKEIGTVSAILTASAAIMQALQALVVTAITELLELVINRLMIGAAAAPITGGASEAAAVTEAAVEAAVKTEQTVAEVSRIAKLLDDVGDLLKTAATTLNDASTIGAPAVMTAGGLVSGGQQWAGGSGKAPAVVSTELAE</sequence>
<evidence type="ECO:0000313" key="2">
    <source>
        <dbReference type="Proteomes" id="UP000611640"/>
    </source>
</evidence>
<gene>
    <name evidence="1" type="ORF">Athai_01490</name>
</gene>
<dbReference type="Proteomes" id="UP000611640">
    <property type="component" value="Chromosome"/>
</dbReference>
<name>A0A7R7HUN7_9ACTN</name>
<organism evidence="1 2">
    <name type="scientific">Actinocatenispora thailandica</name>
    <dbReference type="NCBI Taxonomy" id="227318"/>
    <lineage>
        <taxon>Bacteria</taxon>
        <taxon>Bacillati</taxon>
        <taxon>Actinomycetota</taxon>
        <taxon>Actinomycetes</taxon>
        <taxon>Micromonosporales</taxon>
        <taxon>Micromonosporaceae</taxon>
        <taxon>Actinocatenispora</taxon>
    </lineage>
</organism>
<dbReference type="RefSeq" id="WP_203959668.1">
    <property type="nucleotide sequence ID" value="NZ_AP023355.1"/>
</dbReference>